<dbReference type="Proteomes" id="UP000243376">
    <property type="component" value="Unassembled WGS sequence"/>
</dbReference>
<reference evidence="1 2" key="1">
    <citation type="submission" date="2018-01" db="EMBL/GenBank/DDBJ databases">
        <title>Metagenomic assembled genomes from two thermal pools in the Uzon Caldera, Kamchatka, Russia.</title>
        <authorList>
            <person name="Wilkins L."/>
            <person name="Ettinger C."/>
        </authorList>
    </citation>
    <scope>NUCLEOTIDE SEQUENCE [LARGE SCALE GENOMIC DNA]</scope>
    <source>
        <strain evidence="1">ZAV-02</strain>
    </source>
</reference>
<evidence type="ECO:0000313" key="2">
    <source>
        <dbReference type="Proteomes" id="UP000243376"/>
    </source>
</evidence>
<comment type="caution">
    <text evidence="1">The sequence shown here is derived from an EMBL/GenBank/DDBJ whole genome shotgun (WGS) entry which is preliminary data.</text>
</comment>
<evidence type="ECO:0000313" key="1">
    <source>
        <dbReference type="EMBL" id="PMP75593.1"/>
    </source>
</evidence>
<name>A0A2J6WWV7_9CHLR</name>
<gene>
    <name evidence="1" type="ORF">C0184_13805</name>
</gene>
<proteinExistence type="predicted"/>
<organism evidence="1 2">
    <name type="scientific">Chloroflexus aggregans</name>
    <dbReference type="NCBI Taxonomy" id="152260"/>
    <lineage>
        <taxon>Bacteria</taxon>
        <taxon>Bacillati</taxon>
        <taxon>Chloroflexota</taxon>
        <taxon>Chloroflexia</taxon>
        <taxon>Chloroflexales</taxon>
        <taxon>Chloroflexineae</taxon>
        <taxon>Chloroflexaceae</taxon>
        <taxon>Chloroflexus</taxon>
    </lineage>
</organism>
<accession>A0A2J6WWV7</accession>
<dbReference type="AlphaFoldDB" id="A0A2J6WWV7"/>
<sequence>MIIAYCLIGAKQGVLGCKVFFNAKAQRPERTQRAYSVGTHNGAPPCEGIRLGFGVAMIQSRLYHASWGDECLWWVDLKCCFLLLYRHKSHQAGPWFGLIIAYCLIGAKQGVLGCKVFFNAKAQRPERTQRAYSVGTHNGAPPCEGIRFGFGVAMIQSRM</sequence>
<protein>
    <submittedName>
        <fullName evidence="1">Uncharacterized protein</fullName>
    </submittedName>
</protein>
<dbReference type="EMBL" id="PNIQ01000929">
    <property type="protein sequence ID" value="PMP75593.1"/>
    <property type="molecule type" value="Genomic_DNA"/>
</dbReference>